<dbReference type="Pfam" id="PF02518">
    <property type="entry name" value="HATPase_c"/>
    <property type="match status" value="1"/>
</dbReference>
<evidence type="ECO:0000256" key="7">
    <source>
        <dbReference type="ARBA" id="ARBA00048201"/>
    </source>
</evidence>
<dbReference type="Pfam" id="PF10436">
    <property type="entry name" value="BCDHK_Adom3"/>
    <property type="match status" value="1"/>
</dbReference>
<dbReference type="Gene3D" id="3.30.565.10">
    <property type="entry name" value="Histidine kinase-like ATPase, C-terminal domain"/>
    <property type="match status" value="1"/>
</dbReference>
<dbReference type="InterPro" id="IPR018247">
    <property type="entry name" value="EF_Hand_1_Ca_BS"/>
</dbReference>
<evidence type="ECO:0000256" key="1">
    <source>
        <dbReference type="ARBA" id="ARBA00006155"/>
    </source>
</evidence>
<dbReference type="GO" id="GO:0004740">
    <property type="term" value="F:pyruvate dehydrogenase (acetyl-transferring) kinase activity"/>
    <property type="evidence" value="ECO:0007669"/>
    <property type="project" value="UniProtKB-EC"/>
</dbReference>
<keyword evidence="11" id="KW-1185">Reference proteome</keyword>
<evidence type="ECO:0000256" key="2">
    <source>
        <dbReference type="ARBA" id="ARBA00022679"/>
    </source>
</evidence>
<accession>A0AAD7UPQ1</accession>
<comment type="similarity">
    <text evidence="1 8">Belongs to the PDK/BCKDK protein kinase family.</text>
</comment>
<dbReference type="GO" id="GO:0005524">
    <property type="term" value="F:ATP binding"/>
    <property type="evidence" value="ECO:0007669"/>
    <property type="project" value="UniProtKB-UniRule"/>
</dbReference>
<evidence type="ECO:0000313" key="11">
    <source>
        <dbReference type="Proteomes" id="UP001230188"/>
    </source>
</evidence>
<evidence type="ECO:0000313" key="10">
    <source>
        <dbReference type="EMBL" id="KAJ8612705.1"/>
    </source>
</evidence>
<comment type="catalytic activity">
    <reaction evidence="7">
        <text>L-seryl-[pyruvate dehydrogenase E1 alpha subunit] + ATP = O-phospho-L-seryl-[pyruvate dehydrogenase E1 alpha subunit] + ADP + H(+)</text>
        <dbReference type="Rhea" id="RHEA:23052"/>
        <dbReference type="Rhea" id="RHEA-COMP:13689"/>
        <dbReference type="Rhea" id="RHEA-COMP:13690"/>
        <dbReference type="ChEBI" id="CHEBI:15378"/>
        <dbReference type="ChEBI" id="CHEBI:29999"/>
        <dbReference type="ChEBI" id="CHEBI:30616"/>
        <dbReference type="ChEBI" id="CHEBI:83421"/>
        <dbReference type="ChEBI" id="CHEBI:456216"/>
        <dbReference type="EC" id="2.7.11.2"/>
    </reaction>
</comment>
<dbReference type="EC" id="2.7.11.-" evidence="8"/>
<proteinExistence type="inferred from homology"/>
<evidence type="ECO:0000256" key="5">
    <source>
        <dbReference type="ARBA" id="ARBA00022840"/>
    </source>
</evidence>
<evidence type="ECO:0000256" key="3">
    <source>
        <dbReference type="ARBA" id="ARBA00022741"/>
    </source>
</evidence>
<dbReference type="InterPro" id="IPR039028">
    <property type="entry name" value="BCKD/PDK"/>
</dbReference>
<feature type="domain" description="EF-hand" evidence="9">
    <location>
        <begin position="200"/>
        <end position="235"/>
    </location>
</feature>
<dbReference type="EMBL" id="JAQMWT010000042">
    <property type="protein sequence ID" value="KAJ8612705.1"/>
    <property type="molecule type" value="Genomic_DNA"/>
</dbReference>
<dbReference type="PANTHER" id="PTHR11947:SF3">
    <property type="entry name" value="[PYRUVATE DEHYDROGENASE (ACETYL-TRANSFERRING)] KINASE, MITOCHONDRIAL"/>
    <property type="match status" value="1"/>
</dbReference>
<sequence>MVGQRIIDLASRDVAVLTMETLTKVVANQMRAAPFLQETLPCLMARMALSLDSAPTSLSSLPALGLLRDWYGESAELILACERLPASEWRTRPSRTFCEREEKFAKTLEEIRVKGRQVRESLVAATSATGGLWRRNVTAAVEIDAFLETFYAKRLTLRLLMGQYAACRREWRDDCAPIAAEHSMDSFLRRNDKALESSGTLSGYLRSTFDQLDVNKDGTLDSEELSTARSLYEKIEPLRGLDRKPSVLGLVDMEMSPFDVAVQAVADVQAECRMSEFRRAPPFTMYGRGKGETMPYLPRHLYKILRDVLRNAAKATLEKYEKDEMPAIKVVISDAEGQNDVVIKCADEAGGIPRSKVRTIFSFAQTSATEKEITSVLADQALCRSLGDLEPSKAHPLNMSPAHRVIGTHRVGGHGLPISRLYARYFDGDLRIRSMQGYGTDAYIFISRVAQNVLPT</sequence>
<keyword evidence="5 8" id="KW-0067">ATP-binding</keyword>
<dbReference type="PROSITE" id="PS50222">
    <property type="entry name" value="EF_HAND_2"/>
    <property type="match status" value="1"/>
</dbReference>
<gene>
    <name evidence="10" type="ORF">CTAYLR_008815</name>
</gene>
<dbReference type="PANTHER" id="PTHR11947">
    <property type="entry name" value="PYRUVATE DEHYDROGENASE KINASE"/>
    <property type="match status" value="1"/>
</dbReference>
<dbReference type="InterPro" id="IPR036890">
    <property type="entry name" value="HATPase_C_sf"/>
</dbReference>
<comment type="caution">
    <text evidence="10">The sequence shown here is derived from an EMBL/GenBank/DDBJ whole genome shotgun (WGS) entry which is preliminary data.</text>
</comment>
<protein>
    <recommendedName>
        <fullName evidence="8">Protein-serine/threonine kinase</fullName>
        <ecNumber evidence="8">2.7.11.-</ecNumber>
    </recommendedName>
</protein>
<dbReference type="Proteomes" id="UP001230188">
    <property type="component" value="Unassembled WGS sequence"/>
</dbReference>
<dbReference type="InterPro" id="IPR002048">
    <property type="entry name" value="EF_hand_dom"/>
</dbReference>
<keyword evidence="2 8" id="KW-0808">Transferase</keyword>
<keyword evidence="3 8" id="KW-0547">Nucleotide-binding</keyword>
<dbReference type="GO" id="GO:0010906">
    <property type="term" value="P:regulation of glucose metabolic process"/>
    <property type="evidence" value="ECO:0007669"/>
    <property type="project" value="TreeGrafter"/>
</dbReference>
<dbReference type="PROSITE" id="PS00018">
    <property type="entry name" value="EF_HAND_1"/>
    <property type="match status" value="1"/>
</dbReference>
<evidence type="ECO:0000256" key="8">
    <source>
        <dbReference type="RuleBase" id="RU366032"/>
    </source>
</evidence>
<dbReference type="InterPro" id="IPR036784">
    <property type="entry name" value="AK/P_DHK_N_sf"/>
</dbReference>
<dbReference type="GO" id="GO:0005509">
    <property type="term" value="F:calcium ion binding"/>
    <property type="evidence" value="ECO:0007669"/>
    <property type="project" value="InterPro"/>
</dbReference>
<dbReference type="InterPro" id="IPR018955">
    <property type="entry name" value="BCDHK/PDK_N"/>
</dbReference>
<name>A0AAD7UPQ1_9STRA</name>
<keyword evidence="4 8" id="KW-0418">Kinase</keyword>
<evidence type="ECO:0000256" key="4">
    <source>
        <dbReference type="ARBA" id="ARBA00022777"/>
    </source>
</evidence>
<dbReference type="SUPFAM" id="SSF69012">
    <property type="entry name" value="alpha-ketoacid dehydrogenase kinase, N-terminal domain"/>
    <property type="match status" value="1"/>
</dbReference>
<evidence type="ECO:0000256" key="6">
    <source>
        <dbReference type="ARBA" id="ARBA00023128"/>
    </source>
</evidence>
<keyword evidence="6 8" id="KW-0496">Mitochondrion</keyword>
<dbReference type="AlphaFoldDB" id="A0AAD7UPQ1"/>
<dbReference type="InterPro" id="IPR003594">
    <property type="entry name" value="HATPase_dom"/>
</dbReference>
<dbReference type="Pfam" id="PF13202">
    <property type="entry name" value="EF-hand_5"/>
    <property type="match status" value="1"/>
</dbReference>
<evidence type="ECO:0000259" key="9">
    <source>
        <dbReference type="PROSITE" id="PS50222"/>
    </source>
</evidence>
<comment type="subcellular location">
    <subcellularLocation>
        <location evidence="8">Mitochondrion matrix</location>
    </subcellularLocation>
</comment>
<reference evidence="10" key="1">
    <citation type="submission" date="2023-01" db="EMBL/GenBank/DDBJ databases">
        <title>Metagenome sequencing of chrysophaentin producing Chrysophaeum taylorii.</title>
        <authorList>
            <person name="Davison J."/>
            <person name="Bewley C."/>
        </authorList>
    </citation>
    <scope>NUCLEOTIDE SEQUENCE</scope>
    <source>
        <strain evidence="10">NIES-1699</strain>
    </source>
</reference>
<dbReference type="GO" id="GO:0005759">
    <property type="term" value="C:mitochondrial matrix"/>
    <property type="evidence" value="ECO:0007669"/>
    <property type="project" value="UniProtKB-SubCell"/>
</dbReference>
<dbReference type="SUPFAM" id="SSF55874">
    <property type="entry name" value="ATPase domain of HSP90 chaperone/DNA topoisomerase II/histidine kinase"/>
    <property type="match status" value="1"/>
</dbReference>
<dbReference type="Gene3D" id="1.20.140.20">
    <property type="entry name" value="Alpha-ketoacid/pyruvate dehydrogenase kinase, N-terminal domain"/>
    <property type="match status" value="1"/>
</dbReference>
<organism evidence="10 11">
    <name type="scientific">Chrysophaeum taylorii</name>
    <dbReference type="NCBI Taxonomy" id="2483200"/>
    <lineage>
        <taxon>Eukaryota</taxon>
        <taxon>Sar</taxon>
        <taxon>Stramenopiles</taxon>
        <taxon>Ochrophyta</taxon>
        <taxon>Pelagophyceae</taxon>
        <taxon>Pelagomonadales</taxon>
        <taxon>Pelagomonadaceae</taxon>
        <taxon>Chrysophaeum</taxon>
    </lineage>
</organism>